<dbReference type="InterPro" id="IPR000100">
    <property type="entry name" value="RNase_P"/>
</dbReference>
<proteinExistence type="inferred from homology"/>
<dbReference type="GO" id="GO:0042781">
    <property type="term" value="F:3'-tRNA processing endoribonuclease activity"/>
    <property type="evidence" value="ECO:0007669"/>
    <property type="project" value="TreeGrafter"/>
</dbReference>
<comment type="function">
    <text evidence="6">RNaseP catalyzes the removal of the 5'-leader sequence from pre-tRNA to produce the mature 5'-terminus. It can also cleave other RNA substrates such as 4.5S RNA. The protein component plays an auxiliary but essential role in vivo by binding to the 5'-leader sequence and broadening the substrate specificity of the ribozyme.</text>
</comment>
<keyword evidence="5 6" id="KW-0694">RNA-binding</keyword>
<dbReference type="GO" id="GO:0001682">
    <property type="term" value="P:tRNA 5'-leader removal"/>
    <property type="evidence" value="ECO:0007669"/>
    <property type="project" value="UniProtKB-UniRule"/>
</dbReference>
<evidence type="ECO:0000256" key="3">
    <source>
        <dbReference type="ARBA" id="ARBA00022759"/>
    </source>
</evidence>
<evidence type="ECO:0000256" key="4">
    <source>
        <dbReference type="ARBA" id="ARBA00022801"/>
    </source>
</evidence>
<sequence length="123" mass="15117">MSQFSLKKKSRLLLNAQFQYIYSKNYKIHTKNFLMFMYINYLQFPRLGISIPKKNVARSHDRNRVKRLIRESFRLVQHNLLFMDFIIIAKKNIHLLNNETIFYFLKQLWSYKNKDNILNINRL</sequence>
<dbReference type="GO" id="GO:0000049">
    <property type="term" value="F:tRNA binding"/>
    <property type="evidence" value="ECO:0007669"/>
    <property type="project" value="UniProtKB-UniRule"/>
</dbReference>
<dbReference type="EMBL" id="LR217732">
    <property type="protein sequence ID" value="VFP85552.1"/>
    <property type="molecule type" value="Genomic_DNA"/>
</dbReference>
<keyword evidence="4 6" id="KW-0378">Hydrolase</keyword>
<dbReference type="InterPro" id="IPR020568">
    <property type="entry name" value="Ribosomal_Su5_D2-typ_SF"/>
</dbReference>
<evidence type="ECO:0000256" key="2">
    <source>
        <dbReference type="ARBA" id="ARBA00022722"/>
    </source>
</evidence>
<name>A0A451DFZ3_9GAMM</name>
<evidence type="ECO:0000256" key="5">
    <source>
        <dbReference type="ARBA" id="ARBA00022884"/>
    </source>
</evidence>
<keyword evidence="3 6" id="KW-0255">Endonuclease</keyword>
<dbReference type="Pfam" id="PF00825">
    <property type="entry name" value="Ribonuclease_P"/>
    <property type="match status" value="1"/>
</dbReference>
<dbReference type="SUPFAM" id="SSF54211">
    <property type="entry name" value="Ribosomal protein S5 domain 2-like"/>
    <property type="match status" value="1"/>
</dbReference>
<dbReference type="STRING" id="655384.GCA_900128595_00006"/>
<dbReference type="AlphaFoldDB" id="A0A451DFZ3"/>
<evidence type="ECO:0000256" key="1">
    <source>
        <dbReference type="ARBA" id="ARBA00022694"/>
    </source>
</evidence>
<keyword evidence="1 6" id="KW-0819">tRNA processing</keyword>
<dbReference type="OrthoDB" id="9796422at2"/>
<dbReference type="Gene3D" id="3.30.230.10">
    <property type="match status" value="1"/>
</dbReference>
<dbReference type="GO" id="GO:0004526">
    <property type="term" value="F:ribonuclease P activity"/>
    <property type="evidence" value="ECO:0007669"/>
    <property type="project" value="UniProtKB-UniRule"/>
</dbReference>
<organism evidence="8 9">
    <name type="scientific">Buchnera aphidicola</name>
    <name type="common">Cinara pseudotaxifoliae</name>
    <dbReference type="NCBI Taxonomy" id="655384"/>
    <lineage>
        <taxon>Bacteria</taxon>
        <taxon>Pseudomonadati</taxon>
        <taxon>Pseudomonadota</taxon>
        <taxon>Gammaproteobacteria</taxon>
        <taxon>Enterobacterales</taxon>
        <taxon>Erwiniaceae</taxon>
        <taxon>Buchnera</taxon>
    </lineage>
</organism>
<dbReference type="GO" id="GO:0030677">
    <property type="term" value="C:ribonuclease P complex"/>
    <property type="evidence" value="ECO:0007669"/>
    <property type="project" value="TreeGrafter"/>
</dbReference>
<gene>
    <name evidence="6 8" type="primary">rnpA</name>
    <name evidence="8" type="ORF">BUCIPSTX3056_006</name>
</gene>
<dbReference type="Proteomes" id="UP000294449">
    <property type="component" value="Chromosome"/>
</dbReference>
<keyword evidence="2 6" id="KW-0540">Nuclease</keyword>
<dbReference type="NCBIfam" id="TIGR00188">
    <property type="entry name" value="rnpA"/>
    <property type="match status" value="1"/>
</dbReference>
<dbReference type="InterPro" id="IPR014721">
    <property type="entry name" value="Ribsml_uS5_D2-typ_fold_subgr"/>
</dbReference>
<dbReference type="RefSeq" id="WP_075474449.1">
    <property type="nucleotide sequence ID" value="NZ_LR217732.1"/>
</dbReference>
<evidence type="ECO:0000256" key="6">
    <source>
        <dbReference type="HAMAP-Rule" id="MF_00227"/>
    </source>
</evidence>
<dbReference type="PANTHER" id="PTHR33992:SF1">
    <property type="entry name" value="RIBONUCLEASE P PROTEIN COMPONENT"/>
    <property type="match status" value="1"/>
</dbReference>
<dbReference type="EC" id="3.1.26.5" evidence="6 7"/>
<dbReference type="HAMAP" id="MF_00227">
    <property type="entry name" value="RNase_P"/>
    <property type="match status" value="1"/>
</dbReference>
<accession>A0A451DFZ3</accession>
<evidence type="ECO:0000313" key="8">
    <source>
        <dbReference type="EMBL" id="VFP85552.1"/>
    </source>
</evidence>
<reference evidence="8 9" key="1">
    <citation type="submission" date="2019-02" db="EMBL/GenBank/DDBJ databases">
        <authorList>
            <person name="Manzano-Marin A."/>
            <person name="Manzano-Marin A."/>
        </authorList>
    </citation>
    <scope>NUCLEOTIDE SEQUENCE [LARGE SCALE GENOMIC DNA]</scope>
    <source>
        <strain evidence="8 9">BuCipseudotaxifoliae</strain>
    </source>
</reference>
<protein>
    <recommendedName>
        <fullName evidence="6 7">Ribonuclease P protein component</fullName>
        <shortName evidence="6">RNase P protein</shortName>
        <shortName evidence="6">RNaseP protein</shortName>
        <ecNumber evidence="6 7">3.1.26.5</ecNumber>
    </recommendedName>
    <alternativeName>
        <fullName evidence="6">Protein C5</fullName>
    </alternativeName>
</protein>
<evidence type="ECO:0000313" key="9">
    <source>
        <dbReference type="Proteomes" id="UP000294449"/>
    </source>
</evidence>
<comment type="subunit">
    <text evidence="6">Consists of a catalytic RNA component (M1 or rnpB) and a protein subunit.</text>
</comment>
<evidence type="ECO:0000256" key="7">
    <source>
        <dbReference type="NCBIfam" id="TIGR00188"/>
    </source>
</evidence>
<comment type="catalytic activity">
    <reaction evidence="6">
        <text>Endonucleolytic cleavage of RNA, removing 5'-extranucleotides from tRNA precursor.</text>
        <dbReference type="EC" id="3.1.26.5"/>
    </reaction>
</comment>
<comment type="similarity">
    <text evidence="6">Belongs to the RnpA family.</text>
</comment>
<dbReference type="PANTHER" id="PTHR33992">
    <property type="entry name" value="RIBONUCLEASE P PROTEIN COMPONENT"/>
    <property type="match status" value="1"/>
</dbReference>